<accession>A0A165HLR7</accession>
<feature type="region of interest" description="Disordered" evidence="1">
    <location>
        <begin position="128"/>
        <end position="163"/>
    </location>
</feature>
<dbReference type="AlphaFoldDB" id="A0A165HLR7"/>
<evidence type="ECO:0000313" key="2">
    <source>
        <dbReference type="EMBL" id="KZT11900.1"/>
    </source>
</evidence>
<evidence type="ECO:0000256" key="1">
    <source>
        <dbReference type="SAM" id="MobiDB-lite"/>
    </source>
</evidence>
<name>A0A165HLR7_9APHY</name>
<gene>
    <name evidence="2" type="ORF">LAESUDRAFT_808837</name>
</gene>
<dbReference type="Proteomes" id="UP000076871">
    <property type="component" value="Unassembled WGS sequence"/>
</dbReference>
<organism evidence="2 3">
    <name type="scientific">Laetiporus sulphureus 93-53</name>
    <dbReference type="NCBI Taxonomy" id="1314785"/>
    <lineage>
        <taxon>Eukaryota</taxon>
        <taxon>Fungi</taxon>
        <taxon>Dikarya</taxon>
        <taxon>Basidiomycota</taxon>
        <taxon>Agaricomycotina</taxon>
        <taxon>Agaricomycetes</taxon>
        <taxon>Polyporales</taxon>
        <taxon>Laetiporus</taxon>
    </lineage>
</organism>
<dbReference type="STRING" id="1314785.A0A165HLR7"/>
<evidence type="ECO:0000313" key="3">
    <source>
        <dbReference type="Proteomes" id="UP000076871"/>
    </source>
</evidence>
<feature type="region of interest" description="Disordered" evidence="1">
    <location>
        <begin position="24"/>
        <end position="47"/>
    </location>
</feature>
<feature type="compositionally biased region" description="Polar residues" evidence="1">
    <location>
        <begin position="135"/>
        <end position="158"/>
    </location>
</feature>
<proteinExistence type="predicted"/>
<dbReference type="InParanoid" id="A0A165HLR7"/>
<protein>
    <submittedName>
        <fullName evidence="2">Uncharacterized protein</fullName>
    </submittedName>
</protein>
<dbReference type="GeneID" id="63831126"/>
<reference evidence="2 3" key="1">
    <citation type="journal article" date="2016" name="Mol. Biol. Evol.">
        <title>Comparative Genomics of Early-Diverging Mushroom-Forming Fungi Provides Insights into the Origins of Lignocellulose Decay Capabilities.</title>
        <authorList>
            <person name="Nagy L.G."/>
            <person name="Riley R."/>
            <person name="Tritt A."/>
            <person name="Adam C."/>
            <person name="Daum C."/>
            <person name="Floudas D."/>
            <person name="Sun H."/>
            <person name="Yadav J.S."/>
            <person name="Pangilinan J."/>
            <person name="Larsson K.H."/>
            <person name="Matsuura K."/>
            <person name="Barry K."/>
            <person name="Labutti K."/>
            <person name="Kuo R."/>
            <person name="Ohm R.A."/>
            <person name="Bhattacharya S.S."/>
            <person name="Shirouzu T."/>
            <person name="Yoshinaga Y."/>
            <person name="Martin F.M."/>
            <person name="Grigoriev I.V."/>
            <person name="Hibbett D.S."/>
        </authorList>
    </citation>
    <scope>NUCLEOTIDE SEQUENCE [LARGE SCALE GENOMIC DNA]</scope>
    <source>
        <strain evidence="2 3">93-53</strain>
    </source>
</reference>
<dbReference type="OrthoDB" id="3647690at2759"/>
<keyword evidence="3" id="KW-1185">Reference proteome</keyword>
<dbReference type="EMBL" id="KV427606">
    <property type="protein sequence ID" value="KZT11900.1"/>
    <property type="molecule type" value="Genomic_DNA"/>
</dbReference>
<dbReference type="RefSeq" id="XP_040769548.1">
    <property type="nucleotide sequence ID" value="XM_040914098.1"/>
</dbReference>
<sequence length="349" mass="38096">MHTPHLQQSTGIVSAGWQIASQAGMAPADEDPTSSKHDVSSAVEQPDSPQMEIVDEGYLVRRVGINPETGEAWNTSWVRRNNCSAEAIAKWEANKPGIEPADESLIDGSSNIRKRSISSIVSIANATTKRRELNNESMPVTKPGSSSEGQNLHSSKGPGQQLPDFIDLRKSRRASSLFIPSPRKGSKYQFKTSVHQVEISQISQSNTDTFEVTTEWLLDRVVSTQKGMLVELRGTNSGKTGDGWYHGQYEGAQGMILSVLNTGHTSFASTARVKLLDLSDSPQEVFTVPVSYLWPVEPTEPGQRALMLHGDQKGSVAIVREEESDGWFVSVGNLHFGISANKLVRVINA</sequence>